<feature type="coiled-coil region" evidence="4">
    <location>
        <begin position="52"/>
        <end position="86"/>
    </location>
</feature>
<dbReference type="Proteomes" id="UP000011082">
    <property type="component" value="Unassembled WGS sequence"/>
</dbReference>
<evidence type="ECO:0000256" key="2">
    <source>
        <dbReference type="ARBA" id="ARBA00022448"/>
    </source>
</evidence>
<keyword evidence="6" id="KW-1185">Reference proteome</keyword>
<dbReference type="EMBL" id="JH370143">
    <property type="protein sequence ID" value="ELA41478.1"/>
    <property type="molecule type" value="Genomic_DNA"/>
</dbReference>
<dbReference type="Gene3D" id="3.30.2320.30">
    <property type="entry name" value="ATP synthase, E subunit, C-terminal"/>
    <property type="match status" value="1"/>
</dbReference>
<keyword evidence="3" id="KW-0406">Ion transport</keyword>
<dbReference type="RefSeq" id="XP_007604908.1">
    <property type="nucleotide sequence ID" value="XM_007604846.1"/>
</dbReference>
<dbReference type="VEuPathDB" id="MicrosporidiaDB:VICG_01462"/>
<evidence type="ECO:0000256" key="4">
    <source>
        <dbReference type="SAM" id="Coils"/>
    </source>
</evidence>
<dbReference type="SUPFAM" id="SSF160527">
    <property type="entry name" value="V-type ATPase subunit E-like"/>
    <property type="match status" value="1"/>
</dbReference>
<evidence type="ECO:0000313" key="6">
    <source>
        <dbReference type="Proteomes" id="UP000011082"/>
    </source>
</evidence>
<dbReference type="InParanoid" id="L2GKR5"/>
<keyword evidence="4" id="KW-0175">Coiled coil</keyword>
<dbReference type="STRING" id="993615.L2GKR5"/>
<organism evidence="5 6">
    <name type="scientific">Vittaforma corneae (strain ATCC 50505)</name>
    <name type="common">Microsporidian parasite</name>
    <name type="synonym">Nosema corneum</name>
    <dbReference type="NCBI Taxonomy" id="993615"/>
    <lineage>
        <taxon>Eukaryota</taxon>
        <taxon>Fungi</taxon>
        <taxon>Fungi incertae sedis</taxon>
        <taxon>Microsporidia</taxon>
        <taxon>Nosematidae</taxon>
        <taxon>Vittaforma</taxon>
    </lineage>
</organism>
<evidence type="ECO:0000256" key="3">
    <source>
        <dbReference type="ARBA" id="ARBA00023065"/>
    </source>
</evidence>
<dbReference type="InterPro" id="IPR002842">
    <property type="entry name" value="ATPase_V1_Esu"/>
</dbReference>
<dbReference type="GO" id="GO:0033178">
    <property type="term" value="C:proton-transporting two-sector ATPase complex, catalytic domain"/>
    <property type="evidence" value="ECO:0007669"/>
    <property type="project" value="InterPro"/>
</dbReference>
<proteinExistence type="inferred from homology"/>
<dbReference type="OMA" id="QHMMAFI"/>
<sequence>MDNNTLADLNRMIMAIDHECCIKVKEIRLEASEEYNRIKNELITSRKIGLEREFAKETKEIAKRQLREESKLRQHHKLKIEELKAALLEEIVQNVREAVQKLSFDESILQSVLEKISINEIFVFVDQRDIAETKKILSRSNVKYEIKQMPIEGLGGVIVCSKDGREIWDNSFETRINILIETHADKLNTMVFEQ</sequence>
<name>L2GKR5_VITCO</name>
<dbReference type="AlphaFoldDB" id="L2GKR5"/>
<protein>
    <recommendedName>
        <fullName evidence="7">V-type proton ATPase subunit E</fullName>
    </recommendedName>
</protein>
<dbReference type="GO" id="GO:0046961">
    <property type="term" value="F:proton-transporting ATPase activity, rotational mechanism"/>
    <property type="evidence" value="ECO:0007669"/>
    <property type="project" value="InterPro"/>
</dbReference>
<gene>
    <name evidence="5" type="ORF">VICG_01462</name>
</gene>
<dbReference type="OrthoDB" id="10263003at2759"/>
<evidence type="ECO:0000256" key="1">
    <source>
        <dbReference type="ARBA" id="ARBA00005901"/>
    </source>
</evidence>
<dbReference type="GeneID" id="19882173"/>
<dbReference type="Gene3D" id="6.10.250.1620">
    <property type="match status" value="1"/>
</dbReference>
<dbReference type="InterPro" id="IPR038495">
    <property type="entry name" value="ATPase_E_C"/>
</dbReference>
<accession>L2GKR5</accession>
<dbReference type="Pfam" id="PF01991">
    <property type="entry name" value="vATP-synt_E"/>
    <property type="match status" value="1"/>
</dbReference>
<comment type="similarity">
    <text evidence="1">Belongs to the V-ATPase E subunit family.</text>
</comment>
<keyword evidence="2" id="KW-0813">Transport</keyword>
<evidence type="ECO:0008006" key="7">
    <source>
        <dbReference type="Google" id="ProtNLM"/>
    </source>
</evidence>
<evidence type="ECO:0000313" key="5">
    <source>
        <dbReference type="EMBL" id="ELA41478.1"/>
    </source>
</evidence>
<dbReference type="HOGENOM" id="CLU_112121_1_0_1"/>
<reference evidence="6" key="1">
    <citation type="submission" date="2011-05" db="EMBL/GenBank/DDBJ databases">
        <title>The genome sequence of Vittaforma corneae strain ATCC 50505.</title>
        <authorList>
            <consortium name="The Broad Institute Genome Sequencing Platform"/>
            <person name="Cuomo C."/>
            <person name="Didier E."/>
            <person name="Bowers L."/>
            <person name="Young S.K."/>
            <person name="Zeng Q."/>
            <person name="Gargeya S."/>
            <person name="Fitzgerald M."/>
            <person name="Haas B."/>
            <person name="Abouelleil A."/>
            <person name="Alvarado L."/>
            <person name="Arachchi H.M."/>
            <person name="Berlin A."/>
            <person name="Chapman S.B."/>
            <person name="Gearin G."/>
            <person name="Goldberg J."/>
            <person name="Griggs A."/>
            <person name="Gujja S."/>
            <person name="Hansen M."/>
            <person name="Heiman D."/>
            <person name="Howarth C."/>
            <person name="Larimer J."/>
            <person name="Lui A."/>
            <person name="MacDonald P.J.P."/>
            <person name="McCowen C."/>
            <person name="Montmayeur A."/>
            <person name="Murphy C."/>
            <person name="Neiman D."/>
            <person name="Pearson M."/>
            <person name="Priest M."/>
            <person name="Roberts A."/>
            <person name="Saif S."/>
            <person name="Shea T."/>
            <person name="Sisk P."/>
            <person name="Stolte C."/>
            <person name="Sykes S."/>
            <person name="Wortman J."/>
            <person name="Nusbaum C."/>
            <person name="Birren B."/>
        </authorList>
    </citation>
    <scope>NUCLEOTIDE SEQUENCE [LARGE SCALE GENOMIC DNA]</scope>
    <source>
        <strain evidence="6">ATCC 50505</strain>
    </source>
</reference>